<reference evidence="1 2" key="1">
    <citation type="journal article" date="2021" name="BMC Genomics">
        <title>Datura genome reveals duplications of psychoactive alkaloid biosynthetic genes and high mutation rate following tissue culture.</title>
        <authorList>
            <person name="Rajewski A."/>
            <person name="Carter-House D."/>
            <person name="Stajich J."/>
            <person name="Litt A."/>
        </authorList>
    </citation>
    <scope>NUCLEOTIDE SEQUENCE [LARGE SCALE GENOMIC DNA]</scope>
    <source>
        <strain evidence="1">AR-01</strain>
    </source>
</reference>
<dbReference type="EMBL" id="JACEIK010000426">
    <property type="protein sequence ID" value="MCD7456860.1"/>
    <property type="molecule type" value="Genomic_DNA"/>
</dbReference>
<gene>
    <name evidence="1" type="ORF">HAX54_033343</name>
</gene>
<proteinExistence type="predicted"/>
<name>A0ABS8SDA4_DATST</name>
<sequence>MSLTLPSHLQQLVGRHSKVVFSQVFSMLQVERAVPCSIKIWIMDPYLLSPLSFAFWCRVGAEKWALYQVFALSMRIATRQKENDSIEFGSRHSSALSDR</sequence>
<evidence type="ECO:0000313" key="1">
    <source>
        <dbReference type="EMBL" id="MCD7456860.1"/>
    </source>
</evidence>
<keyword evidence="2" id="KW-1185">Reference proteome</keyword>
<dbReference type="Proteomes" id="UP000823775">
    <property type="component" value="Unassembled WGS sequence"/>
</dbReference>
<organism evidence="1 2">
    <name type="scientific">Datura stramonium</name>
    <name type="common">Jimsonweed</name>
    <name type="synonym">Common thornapple</name>
    <dbReference type="NCBI Taxonomy" id="4076"/>
    <lineage>
        <taxon>Eukaryota</taxon>
        <taxon>Viridiplantae</taxon>
        <taxon>Streptophyta</taxon>
        <taxon>Embryophyta</taxon>
        <taxon>Tracheophyta</taxon>
        <taxon>Spermatophyta</taxon>
        <taxon>Magnoliopsida</taxon>
        <taxon>eudicotyledons</taxon>
        <taxon>Gunneridae</taxon>
        <taxon>Pentapetalae</taxon>
        <taxon>asterids</taxon>
        <taxon>lamiids</taxon>
        <taxon>Solanales</taxon>
        <taxon>Solanaceae</taxon>
        <taxon>Solanoideae</taxon>
        <taxon>Datureae</taxon>
        <taxon>Datura</taxon>
    </lineage>
</organism>
<protein>
    <submittedName>
        <fullName evidence="1">Uncharacterized protein</fullName>
    </submittedName>
</protein>
<evidence type="ECO:0000313" key="2">
    <source>
        <dbReference type="Proteomes" id="UP000823775"/>
    </source>
</evidence>
<accession>A0ABS8SDA4</accession>
<comment type="caution">
    <text evidence="1">The sequence shown here is derived from an EMBL/GenBank/DDBJ whole genome shotgun (WGS) entry which is preliminary data.</text>
</comment>